<name>A0A494W133_9SPHN</name>
<protein>
    <recommendedName>
        <fullName evidence="1">HTH marR-type domain-containing protein</fullName>
    </recommendedName>
</protein>
<gene>
    <name evidence="2" type="ORF">SAMIE_1018640</name>
</gene>
<accession>A0A494W133</accession>
<dbReference type="InterPro" id="IPR000835">
    <property type="entry name" value="HTH_MarR-typ"/>
</dbReference>
<dbReference type="Gene3D" id="1.10.10.10">
    <property type="entry name" value="Winged helix-like DNA-binding domain superfamily/Winged helix DNA-binding domain"/>
    <property type="match status" value="1"/>
</dbReference>
<dbReference type="KEGG" id="sami:SAMIE_1018640"/>
<dbReference type="Gene3D" id="3.40.1350.10">
    <property type="match status" value="1"/>
</dbReference>
<reference evidence="2 3" key="1">
    <citation type="submission" date="2018-05" db="EMBL/GenBank/DDBJ databases">
        <title>Complete Genome Sequence of the Nonylphenol-Degrading Bacterium Sphingobium amiense DSM 16289T.</title>
        <authorList>
            <person name="Ootsuka M."/>
            <person name="Nishizawa T."/>
            <person name="Ohta H."/>
        </authorList>
    </citation>
    <scope>NUCLEOTIDE SEQUENCE [LARGE SCALE GENOMIC DNA]</scope>
    <source>
        <strain evidence="2 3">DSM 16289</strain>
    </source>
</reference>
<dbReference type="GO" id="GO:0003676">
    <property type="term" value="F:nucleic acid binding"/>
    <property type="evidence" value="ECO:0007669"/>
    <property type="project" value="InterPro"/>
</dbReference>
<sequence>MKFELEERELLDGLIATIAGLPEGQAWIGGREVAIGPRGRVDAIVEALVAGRPLQLIVEAKREAFPRDVRETIWQLRNYLAHLPDSDREIVPFFVARAISPGARDILREEGIGFYDLGGTLYIPAKQAFVYIDRPAPRKSSKIFDSVFQGQKARVVRAVFARRDAWLSVKQIAEETEVSPATASATLSEMERREWVDVEGAGPSKLRRLRSPRLLLDAWAEYIADQKPPKIERYYVPGADADGLAQRLDQACRHADAAYAVTSDAAAQAYAPYLSSISQVRCRIVPGPRQRDALETLQARPVSEGWNLGVIETRARGDITVGERLGGVCLAEPLQVYLDLLQGTGRSKEMAAHLRAERLEA</sequence>
<evidence type="ECO:0000259" key="1">
    <source>
        <dbReference type="Pfam" id="PF12802"/>
    </source>
</evidence>
<evidence type="ECO:0000313" key="3">
    <source>
        <dbReference type="Proteomes" id="UP000279959"/>
    </source>
</evidence>
<dbReference type="InterPro" id="IPR011856">
    <property type="entry name" value="tRNA_endonuc-like_dom_sf"/>
</dbReference>
<dbReference type="InterPro" id="IPR036388">
    <property type="entry name" value="WH-like_DNA-bd_sf"/>
</dbReference>
<dbReference type="AlphaFoldDB" id="A0A494W133"/>
<keyword evidence="3" id="KW-1185">Reference proteome</keyword>
<dbReference type="InterPro" id="IPR036390">
    <property type="entry name" value="WH_DNA-bd_sf"/>
</dbReference>
<dbReference type="SUPFAM" id="SSF46785">
    <property type="entry name" value="Winged helix' DNA-binding domain"/>
    <property type="match status" value="1"/>
</dbReference>
<feature type="domain" description="HTH marR-type" evidence="1">
    <location>
        <begin position="155"/>
        <end position="200"/>
    </location>
</feature>
<organism evidence="2 3">
    <name type="scientific">Sphingobium amiense</name>
    <dbReference type="NCBI Taxonomy" id="135719"/>
    <lineage>
        <taxon>Bacteria</taxon>
        <taxon>Pseudomonadati</taxon>
        <taxon>Pseudomonadota</taxon>
        <taxon>Alphaproteobacteria</taxon>
        <taxon>Sphingomonadales</taxon>
        <taxon>Sphingomonadaceae</taxon>
        <taxon>Sphingobium</taxon>
    </lineage>
</organism>
<evidence type="ECO:0000313" key="2">
    <source>
        <dbReference type="EMBL" id="BBD98363.1"/>
    </source>
</evidence>
<dbReference type="Pfam" id="PF12802">
    <property type="entry name" value="MarR_2"/>
    <property type="match status" value="1"/>
</dbReference>
<dbReference type="Proteomes" id="UP000279959">
    <property type="component" value="Chromosome"/>
</dbReference>
<dbReference type="EMBL" id="AP018664">
    <property type="protein sequence ID" value="BBD98363.1"/>
    <property type="molecule type" value="Genomic_DNA"/>
</dbReference>
<proteinExistence type="predicted"/>